<feature type="region of interest" description="Disordered" evidence="1">
    <location>
        <begin position="2821"/>
        <end position="3204"/>
    </location>
</feature>
<feature type="compositionally biased region" description="Acidic residues" evidence="1">
    <location>
        <begin position="2774"/>
        <end position="2794"/>
    </location>
</feature>
<feature type="compositionally biased region" description="Acidic residues" evidence="1">
    <location>
        <begin position="2862"/>
        <end position="2880"/>
    </location>
</feature>
<organism evidence="3 4">
    <name type="scientific">Blattamonas nauphoetae</name>
    <dbReference type="NCBI Taxonomy" id="2049346"/>
    <lineage>
        <taxon>Eukaryota</taxon>
        <taxon>Metamonada</taxon>
        <taxon>Preaxostyla</taxon>
        <taxon>Oxymonadida</taxon>
        <taxon>Blattamonas</taxon>
    </lineage>
</organism>
<comment type="caution">
    <text evidence="3">The sequence shown here is derived from an EMBL/GenBank/DDBJ whole genome shotgun (WGS) entry which is preliminary data.</text>
</comment>
<feature type="transmembrane region" description="Helical" evidence="2">
    <location>
        <begin position="2738"/>
        <end position="2764"/>
    </location>
</feature>
<dbReference type="PROSITE" id="PS51257">
    <property type="entry name" value="PROKAR_LIPOPROTEIN"/>
    <property type="match status" value="1"/>
</dbReference>
<dbReference type="PANTHER" id="PTHR10480:SF12">
    <property type="entry name" value="UNC-13, ISOFORM E"/>
    <property type="match status" value="1"/>
</dbReference>
<feature type="compositionally biased region" description="Acidic residues" evidence="1">
    <location>
        <begin position="3021"/>
        <end position="3036"/>
    </location>
</feature>
<feature type="compositionally biased region" description="Basic and acidic residues" evidence="1">
    <location>
        <begin position="3065"/>
        <end position="3085"/>
    </location>
</feature>
<feature type="compositionally biased region" description="Basic and acidic residues" evidence="1">
    <location>
        <begin position="2915"/>
        <end position="2929"/>
    </location>
</feature>
<keyword evidence="4" id="KW-1185">Reference proteome</keyword>
<feature type="compositionally biased region" description="Acidic residues" evidence="1">
    <location>
        <begin position="3051"/>
        <end position="3064"/>
    </location>
</feature>
<evidence type="ECO:0000313" key="3">
    <source>
        <dbReference type="EMBL" id="KAK2949715.1"/>
    </source>
</evidence>
<keyword evidence="2" id="KW-1133">Transmembrane helix</keyword>
<evidence type="ECO:0000256" key="2">
    <source>
        <dbReference type="SAM" id="Phobius"/>
    </source>
</evidence>
<gene>
    <name evidence="3" type="ORF">BLNAU_15386</name>
</gene>
<dbReference type="InterPro" id="IPR027080">
    <property type="entry name" value="Unc-13"/>
</dbReference>
<feature type="compositionally biased region" description="Basic and acidic residues" evidence="1">
    <location>
        <begin position="3137"/>
        <end position="3146"/>
    </location>
</feature>
<protein>
    <submittedName>
        <fullName evidence="3">Uncharacterized protein</fullName>
    </submittedName>
</protein>
<feature type="compositionally biased region" description="Acidic residues" evidence="1">
    <location>
        <begin position="3161"/>
        <end position="3175"/>
    </location>
</feature>
<dbReference type="Proteomes" id="UP001281761">
    <property type="component" value="Unassembled WGS sequence"/>
</dbReference>
<feature type="compositionally biased region" description="Basic and acidic residues" evidence="1">
    <location>
        <begin position="2992"/>
        <end position="3006"/>
    </location>
</feature>
<dbReference type="EMBL" id="JARBJD010000151">
    <property type="protein sequence ID" value="KAK2949715.1"/>
    <property type="molecule type" value="Genomic_DNA"/>
</dbReference>
<feature type="compositionally biased region" description="Acidic residues" evidence="1">
    <location>
        <begin position="2821"/>
        <end position="2832"/>
    </location>
</feature>
<dbReference type="PANTHER" id="PTHR10480">
    <property type="entry name" value="PROTEIN UNC-13 HOMOLOG"/>
    <property type="match status" value="1"/>
</dbReference>
<keyword evidence="2" id="KW-0812">Transmembrane</keyword>
<evidence type="ECO:0000256" key="1">
    <source>
        <dbReference type="SAM" id="MobiDB-lite"/>
    </source>
</evidence>
<feature type="compositionally biased region" description="Basic residues" evidence="1">
    <location>
        <begin position="3103"/>
        <end position="3112"/>
    </location>
</feature>
<feature type="region of interest" description="Disordered" evidence="1">
    <location>
        <begin position="2771"/>
        <end position="2798"/>
    </location>
</feature>
<keyword evidence="2" id="KW-0472">Membrane</keyword>
<reference evidence="3 4" key="1">
    <citation type="journal article" date="2022" name="bioRxiv">
        <title>Genomics of Preaxostyla Flagellates Illuminates Evolutionary Transitions and the Path Towards Mitochondrial Loss.</title>
        <authorList>
            <person name="Novak L.V.F."/>
            <person name="Treitli S.C."/>
            <person name="Pyrih J."/>
            <person name="Halakuc P."/>
            <person name="Pipaliya S.V."/>
            <person name="Vacek V."/>
            <person name="Brzon O."/>
            <person name="Soukal P."/>
            <person name="Eme L."/>
            <person name="Dacks J.B."/>
            <person name="Karnkowska A."/>
            <person name="Elias M."/>
            <person name="Hampl V."/>
        </authorList>
    </citation>
    <scope>NUCLEOTIDE SEQUENCE [LARGE SCALE GENOMIC DNA]</scope>
    <source>
        <strain evidence="3">NAU3</strain>
        <tissue evidence="3">Gut</tissue>
    </source>
</reference>
<sequence length="3204" mass="354634">MARHLSSQSFAVFFGCHGLPHTHGLDLIHSNLVTNSGPLFHFGDHEPVSSSLRPTLSTLLSSSRFFNTSNIQATPSIPTPFSPSQRVVNTDITTSINHLSGTTCLSPTFGGNFLCLNTSFSNCKTRSNEDPYIFNNTKAHSYNIQLHVAETGGFEIVTYLFVQCTFRNISSESGGAALDLPTIKGGANISATTFQECYTSTFGAALFLESTPSSDYPILLHSCVFINCNASMTAGCVFASTIKILTVHNCSFIRGCALGQTGFDDGFGGGLFLLDVANAEVSSTHFIQCVSQRGGGAVAISGSSQSVRFEYVQFRESAGSKTGKDILINSEDQSTLFFTILLCDTTSGEQSVHHNVSGALATNLTTSPAKVTLVEAKGMDFLGAQPHIILSFKADVALNGEMMVVVDNSGTYERPNVKFIGTPVSPNPAARVLFFRFDNSEFSNILNLTCGEDEILQYESTYTVIAASMVNTNVDTSKQLKFITPNPPRLVAANFITDQATQTHSIVFKARHIPLGNYQAVVVSISIRFVTFTATFDGTLEAGTSNLLAKPIPVVMGDPDVNLTPHDYHDIVSFAHADTPDDPIILDRRRIYFITAYHPQLVQIKVEADFDTHQFRILLIGNYFEPGESWNATTTTGQTMLGTFDNSTQGPSEWYPFDTDTSYFKSNTQYFLETLVLENGSFAYVHYNKIYIYDPNGDPRVTSFSVQLLENPEQFVLVLQGTNLPEGVGWRATIDYGFTLYIFGMFVNSTTGVSLNMTFKTDEVYYNQTYNVTELYLEDQTAVDFQNPQFSTPPPQPQLLSVMAMLDESKENLVLDMFGKNLPHGTCSMTIKRSSNNQYLTLQFEYSSDEISPTFSMSSDPQLDYGEVYQIVNMTGDGIPVIIPSPLYFEIPAIPTLMSISVGIETDILPLTLTGKEIPDGPCDILLENSVTAVEVMITVFFQQNKGVLDLLEIIEWLEREVEYFVKSAHSPDVGFVHLRNPLKFTIPPATINVNSFFIEQQSNLGEFILKLEGDRFPQDEHWTATLTTGYTLSGMFINETNGESYATLFKEEGVDYGMMYTVANLTLNNGTTIVLQNKTFTTPVPPAELLSLQASLDDSKEYLILVLTGKSLPLGLCSLTLMREDSSEHLTLPLNCSSNETVSGRFSMSSDPQLDYGKTYLVTRFSGGAVNVIFPPNLSFTIPDDRPLVMTIDGVTSFLLPSNKHVVLSFFGTNLPTSGIWIARINNGLITNGSFSESEIRSNEISLGEGGLMPESEYKLINVTLENGTPFTLNSCEFCTPIVPTLSSVSASLEDSMEILKLELTVKYLPEGSCRMAIKREDNDAHLELSFESRGDEIISFMVSMSDPQLEYGKTYRIVNVTASEKNVFMPSPLSFTIPTPQSVPSLVGISAGVESGSIFTVTLTGERLPDGPYEVIVMKSGTTTKYSITVEFVANEGLMHVDLSDAYFVREVVYDIYQIKSLEGDIVRIPNPLKFTIPPATINVRSIFIEQQSNPLEFILKLEGDRFPQGEHWTATLTTGYTLSGMFINETNGESYATLFKEEGVDYGMMYTVANLTLNNGTTIVLQNKTFTTPVPPAELFSIQASLDDSKEYLILVLTGKNLPLGLCSLNLTREGSGQFFSLHFNCSSNETVSGRFSISSEYELEYGKTYLVARFSGGPVNVLFPPSLSFTIPDNQQLNITIFGINVDLLPSCRHYIISFFGMDLPTSGIWQARINNGLTINGSFSESEMKSNEITLGEGGLMPETEYRLINVTLENGTPITLMSDQFITPAPPTLSSVSASLDGSMEILKLELTVKNLPEGSCRMTIKREDNNQYHELSFESGWDPIISFMVSMSDPQLEYGKTYRIVNVTASEKNVFMPSPLSFTIPAAQPIPTLVSVSVGIETQVLPVTLKGEGIPDGPYEIVVMKNGSTIANSFQVIFHQNEAIFDVLRMLDSLEREVEYFVKSARSRDGVFVLIRNPLTFVIPPATTIVNRLLVKLHENPAMFILILEGLKLPTGKRWTATLTTGYSISGSFVSPTMGESDPLEFKTNGVDYDRTYTVANVSLENGTTINLQINVFTTPPAPVLSSVRASLDESKENLILVLTGKTLPHGACWMTLNREDNNQYLDLEFNCWSDEISPTFSMSSNAQLEYGKAYRIVNMTASGINVLFLSPLSFTIPTLPKPKECTIEALYATLSPDYQKARIRIRGQGLGQGAMTLSLTLSPSDIHSAVRVSEGLYQVELPLGDSTGELKCDETYEISVLEVASCIVSWKTPQTFRVPNPPKIDSVTADSNTLGTGLTIDLSGSDLRIEEDYIVTLSPSGSFIVHFNDSTHVSIEIPFDGDELDYYTTYTIESIAHVDNPDHKMDMTSDQSFTTTPKPDMILLFVSSLRGEESKLCGEESRPCKTVDWAWGILESLSIDSMSIALLDESEQRTSIEQTTGSLRLFSAEQNGMDTLVIPSAASWGERDAMIVILSSLEIRQIVVRIEVSSSKFVLLSAVNAVVTLKQGSIVGTPSSSRMNSDETSELCGWESGAIQLVNSSSSISEMSFSKLSMGVFLIKSGSLAIDTSEFTSNSPHFASFPSVCRNIKCSDDGSVEVWSLSGGDGTEDSISSWIVSSDCTLSSPIINLDSPFFIPKPQAELSTSTWDKEKDTFHVEIHGSTLIPCGLFLEVVGESESGEPESARIELLPSIATSFNETFISLDLASSIVSNLSSSNPIRGRLSYGNSVTTEEFFTFPTRKAWSSGLGTLAWLIPVIVGVVVFLMLVVLIIVCVVCRRRRKKEEDKVSDEEEEEYIEQQEDAEDKSDDSVLKQADEPIPIVTLADLIIAPEENEQFDLKNDEEEERPHSVKALKKPIPDPSFEMMVDISGPQPEIDENPETMMNELDDDLLELDERPKEKKKKKKRAVETLDEVLSPNDEGIVEPADEVHETSTFDETVERPKRKTKKNDKRDDDAEGEMEQMEQNLEKETTKKEKRKKKKKETIESHDEVLSPNDDGVTEQGEVEKETSTFDETVERPKRKTKKRDRQNEVVEGETEQMEQNMDEEETTKKEKRKKKKKPVEEEEEKTVETEDLEEQRTKIEGDEDSQQKMEREEGIIAEQETPIELNEEKQDSKRKKKKKKGKKEEADGEQEPANEEVHIMEQGVEEDTRPHEVEGKKKRKKKKDTVDSAEVAETEDTALLEGEPDEKPKKKKKKKQALLNEIADDSITLDADI</sequence>
<proteinExistence type="predicted"/>
<evidence type="ECO:0000313" key="4">
    <source>
        <dbReference type="Proteomes" id="UP001281761"/>
    </source>
</evidence>
<name>A0ABQ9XEA4_9EUKA</name>
<accession>A0ABQ9XEA4</accession>